<evidence type="ECO:0000313" key="2">
    <source>
        <dbReference type="EMBL" id="KGQ03099.1"/>
    </source>
</evidence>
<dbReference type="AlphaFoldDB" id="A0A0A2VQL0"/>
<feature type="compositionally biased region" description="Polar residues" evidence="1">
    <location>
        <begin position="55"/>
        <end position="67"/>
    </location>
</feature>
<dbReference type="eggNOG" id="ENOG502T3VP">
    <property type="taxonomic scope" value="Eukaryota"/>
</dbReference>
<dbReference type="Proteomes" id="UP000030106">
    <property type="component" value="Unassembled WGS sequence"/>
</dbReference>
<feature type="region of interest" description="Disordered" evidence="1">
    <location>
        <begin position="96"/>
        <end position="152"/>
    </location>
</feature>
<organism evidence="2 3">
    <name type="scientific">Beauveria bassiana D1-5</name>
    <dbReference type="NCBI Taxonomy" id="1245745"/>
    <lineage>
        <taxon>Eukaryota</taxon>
        <taxon>Fungi</taxon>
        <taxon>Dikarya</taxon>
        <taxon>Ascomycota</taxon>
        <taxon>Pezizomycotina</taxon>
        <taxon>Sordariomycetes</taxon>
        <taxon>Hypocreomycetidae</taxon>
        <taxon>Hypocreales</taxon>
        <taxon>Cordycipitaceae</taxon>
        <taxon>Beauveria</taxon>
    </lineage>
</organism>
<dbReference type="STRING" id="1245745.A0A0A2VQL0"/>
<feature type="region of interest" description="Disordered" evidence="1">
    <location>
        <begin position="197"/>
        <end position="343"/>
    </location>
</feature>
<dbReference type="EMBL" id="ANFO01001286">
    <property type="protein sequence ID" value="KGQ03099.1"/>
    <property type="molecule type" value="Genomic_DNA"/>
</dbReference>
<feature type="compositionally biased region" description="Polar residues" evidence="1">
    <location>
        <begin position="325"/>
        <end position="335"/>
    </location>
</feature>
<sequence length="620" mass="68410">MNLHATPQRHGPNSSTPSRSSEGTGPTKTRTLATSSKNAGSRVRSPKWTAKRTQRQFSFHTKPLSSQTRRRLPHLPAFPDNLDKSTNAILEHEIVAPPAGSPTDPSQRLAAGRQTTGDDQGIKSPLRMSANASNSHSPNHTTPHHTPQNTVPNAVMTGEAEYEIRVMRDITTIHVGAVGVTSAPRSFDLTNVTLSSDESDAAATTDSPTVKKRSDMIDAPPDLYKVGGSTSGYTRGLAPPAEKTEPPSTPKKLPTQISVSDTGASRIGTSREPIYIDSSDEEDQRHSNACSPIRSQALEESSFDMPTSKPRGISIDDICSPRSPRATSIDKNNASAEDESSFDMPISEPRATLVEDICSPETTQAPSPLFDKCNASAENEPPKNNVAVAVLRNTHVSNKRKFSESSDKTDSAVVNQPTRAPRQFAAIRGQPKRFDSDAFDAMIYCQSETQPPPGLAISRPPMTSSAGPAGTNAFPHDDRVFVSANPTIHGPVERSDKWWKDKTLEIRKRPRRKQWFGKAAERMRWLCTTQQEEEAKRRAQPRGRQTRQDPLPASYKRVMDFGDVSEDQLPTDVRNNPGWARACAWMRSMREEDAALHRGVEYRTQRAWQHYQDILREAEE</sequence>
<dbReference type="HOGENOM" id="CLU_440732_0_0_1"/>
<evidence type="ECO:0000256" key="1">
    <source>
        <dbReference type="SAM" id="MobiDB-lite"/>
    </source>
</evidence>
<protein>
    <submittedName>
        <fullName evidence="2">Uncharacterized protein</fullName>
    </submittedName>
</protein>
<dbReference type="OrthoDB" id="4870641at2759"/>
<comment type="caution">
    <text evidence="2">The sequence shown here is derived from an EMBL/GenBank/DDBJ whole genome shotgun (WGS) entry which is preliminary data.</text>
</comment>
<feature type="compositionally biased region" description="Polar residues" evidence="1">
    <location>
        <begin position="197"/>
        <end position="208"/>
    </location>
</feature>
<name>A0A0A2VQL0_BEABA</name>
<accession>A0A0A2VQL0</accession>
<feature type="region of interest" description="Disordered" evidence="1">
    <location>
        <begin position="1"/>
        <end position="80"/>
    </location>
</feature>
<feature type="region of interest" description="Disordered" evidence="1">
    <location>
        <begin position="531"/>
        <end position="551"/>
    </location>
</feature>
<feature type="compositionally biased region" description="Low complexity" evidence="1">
    <location>
        <begin position="129"/>
        <end position="152"/>
    </location>
</feature>
<feature type="compositionally biased region" description="Polar residues" evidence="1">
    <location>
        <begin position="11"/>
        <end position="39"/>
    </location>
</feature>
<gene>
    <name evidence="2" type="ORF">BBAD15_g11673</name>
</gene>
<evidence type="ECO:0000313" key="3">
    <source>
        <dbReference type="Proteomes" id="UP000030106"/>
    </source>
</evidence>
<reference evidence="2 3" key="1">
    <citation type="submission" date="2012-10" db="EMBL/GenBank/DDBJ databases">
        <title>Genome sequencing and analysis of entomopathogenic fungi Beauveria bassiana D1-5.</title>
        <authorList>
            <person name="Li Q."/>
            <person name="Wang L."/>
            <person name="Zhang Z."/>
            <person name="Wang Q."/>
            <person name="Ren J."/>
            <person name="Wang M."/>
            <person name="Xu W."/>
            <person name="Wang J."/>
            <person name="Lu Y."/>
            <person name="Du Q."/>
            <person name="Sun Z."/>
        </authorList>
    </citation>
    <scope>NUCLEOTIDE SEQUENCE [LARGE SCALE GENOMIC DNA]</scope>
    <source>
        <strain evidence="2 3">D1-5</strain>
    </source>
</reference>
<proteinExistence type="predicted"/>